<gene>
    <name evidence="2" type="ORF">DES36_101239</name>
</gene>
<dbReference type="InterPro" id="IPR016152">
    <property type="entry name" value="PTrfase/Anion_transptr"/>
</dbReference>
<evidence type="ECO:0000313" key="2">
    <source>
        <dbReference type="EMBL" id="RBP70182.1"/>
    </source>
</evidence>
<dbReference type="InterPro" id="IPR002178">
    <property type="entry name" value="PTS_EIIA_type-2_dom"/>
</dbReference>
<evidence type="ECO:0000313" key="3">
    <source>
        <dbReference type="Proteomes" id="UP000253490"/>
    </source>
</evidence>
<reference evidence="2 3" key="1">
    <citation type="submission" date="2018-06" db="EMBL/GenBank/DDBJ databases">
        <title>Genomic Encyclopedia of Type Strains, Phase IV (KMG-IV): sequencing the most valuable type-strain genomes for metagenomic binning, comparative biology and taxonomic classification.</title>
        <authorList>
            <person name="Goeker M."/>
        </authorList>
    </citation>
    <scope>NUCLEOTIDE SEQUENCE [LARGE SCALE GENOMIC DNA]</scope>
    <source>
        <strain evidence="2 3">DSM 22112</strain>
    </source>
</reference>
<dbReference type="PROSITE" id="PS51094">
    <property type="entry name" value="PTS_EIIA_TYPE_2"/>
    <property type="match status" value="1"/>
</dbReference>
<dbReference type="Pfam" id="PF00359">
    <property type="entry name" value="PTS_EIIA_2"/>
    <property type="match status" value="1"/>
</dbReference>
<organism evidence="2 3">
    <name type="scientific">Alkalibaculum bacchi</name>
    <dbReference type="NCBI Taxonomy" id="645887"/>
    <lineage>
        <taxon>Bacteria</taxon>
        <taxon>Bacillati</taxon>
        <taxon>Bacillota</taxon>
        <taxon>Clostridia</taxon>
        <taxon>Eubacteriales</taxon>
        <taxon>Eubacteriaceae</taxon>
        <taxon>Alkalibaculum</taxon>
    </lineage>
</organism>
<dbReference type="Proteomes" id="UP000253490">
    <property type="component" value="Unassembled WGS sequence"/>
</dbReference>
<feature type="domain" description="PTS EIIA type-2" evidence="1">
    <location>
        <begin position="5"/>
        <end position="151"/>
    </location>
</feature>
<dbReference type="OrthoDB" id="370976at2"/>
<dbReference type="CDD" id="cd00211">
    <property type="entry name" value="PTS_IIA_fru"/>
    <property type="match status" value="1"/>
</dbReference>
<name>A0A366IFM2_9FIRM</name>
<dbReference type="EMBL" id="QNRX01000001">
    <property type="protein sequence ID" value="RBP70182.1"/>
    <property type="molecule type" value="Genomic_DNA"/>
</dbReference>
<keyword evidence="3" id="KW-1185">Reference proteome</keyword>
<comment type="caution">
    <text evidence="2">The sequence shown here is derived from an EMBL/GenBank/DDBJ whole genome shotgun (WGS) entry which is preliminary data.</text>
</comment>
<dbReference type="InterPro" id="IPR051541">
    <property type="entry name" value="PTS_SugarTrans_NitroReg"/>
</dbReference>
<accession>A0A366IFM2</accession>
<dbReference type="PANTHER" id="PTHR47738:SF3">
    <property type="entry name" value="PHOSPHOTRANSFERASE SYSTEM MANNITOL_FRUCTOSE-SPECIFIC IIA DOMAIN CONTAINING PROTEIN"/>
    <property type="match status" value="1"/>
</dbReference>
<dbReference type="Gene3D" id="3.40.930.10">
    <property type="entry name" value="Mannitol-specific EII, Chain A"/>
    <property type="match status" value="1"/>
</dbReference>
<dbReference type="AlphaFoldDB" id="A0A366IFM2"/>
<protein>
    <submittedName>
        <fullName evidence="2">PTS system galactitol-specific IIA component</fullName>
    </submittedName>
</protein>
<proteinExistence type="predicted"/>
<evidence type="ECO:0000259" key="1">
    <source>
        <dbReference type="PROSITE" id="PS51094"/>
    </source>
</evidence>
<dbReference type="SUPFAM" id="SSF55804">
    <property type="entry name" value="Phoshotransferase/anion transport protein"/>
    <property type="match status" value="1"/>
</dbReference>
<dbReference type="PANTHER" id="PTHR47738">
    <property type="entry name" value="PTS SYSTEM FRUCTOSE-LIKE EIIA COMPONENT-RELATED"/>
    <property type="match status" value="1"/>
</dbReference>
<dbReference type="RefSeq" id="WP_113919390.1">
    <property type="nucleotide sequence ID" value="NZ_QNRX01000001.1"/>
</dbReference>
<sequence length="151" mass="16930">MGLQDFLNNDLVFIHTSARTSEEVFKQVADKAMSMDMITDAFLEKVTEREKNFPTGIETERFGVAIPHTNPEYVTKQFIAVVTSEEGVPFSRMDDANAQIKAKVIFVLGLNEPHTQLESLQAIMAVLQNDDKIQQILDSTDVEQVIKSILA</sequence>